<reference evidence="7 8" key="1">
    <citation type="submission" date="2016-07" db="EMBL/GenBank/DDBJ databases">
        <title>Pervasive Adenine N6-methylation of Active Genes in Fungi.</title>
        <authorList>
            <consortium name="DOE Joint Genome Institute"/>
            <person name="Mondo S.J."/>
            <person name="Dannebaum R.O."/>
            <person name="Kuo R.C."/>
            <person name="Labutti K."/>
            <person name="Haridas S."/>
            <person name="Kuo A."/>
            <person name="Salamov A."/>
            <person name="Ahrendt S.R."/>
            <person name="Lipzen A."/>
            <person name="Sullivan W."/>
            <person name="Andreopoulos W.B."/>
            <person name="Clum A."/>
            <person name="Lindquist E."/>
            <person name="Daum C."/>
            <person name="Ramamoorthy G.K."/>
            <person name="Gryganskyi A."/>
            <person name="Culley D."/>
            <person name="Magnuson J.K."/>
            <person name="James T.Y."/>
            <person name="O'Malley M.A."/>
            <person name="Stajich J.E."/>
            <person name="Spatafora J.W."/>
            <person name="Visel A."/>
            <person name="Grigoriev I.V."/>
        </authorList>
    </citation>
    <scope>NUCLEOTIDE SEQUENCE [LARGE SCALE GENOMIC DNA]</scope>
    <source>
        <strain evidence="7 8">NRRL 2496</strain>
    </source>
</reference>
<gene>
    <name evidence="7" type="ORF">BCR43DRAFT_496122</name>
</gene>
<dbReference type="Proteomes" id="UP000242180">
    <property type="component" value="Unassembled WGS sequence"/>
</dbReference>
<dbReference type="InterPro" id="IPR027417">
    <property type="entry name" value="P-loop_NTPase"/>
</dbReference>
<dbReference type="GO" id="GO:0016787">
    <property type="term" value="F:hydrolase activity"/>
    <property type="evidence" value="ECO:0007669"/>
    <property type="project" value="UniProtKB-KW"/>
</dbReference>
<keyword evidence="4" id="KW-0067">ATP-binding</keyword>
<dbReference type="GO" id="GO:0004386">
    <property type="term" value="F:helicase activity"/>
    <property type="evidence" value="ECO:0007669"/>
    <property type="project" value="UniProtKB-KW"/>
</dbReference>
<dbReference type="OMA" id="NGDMLMK"/>
<dbReference type="SUPFAM" id="SSF52540">
    <property type="entry name" value="P-loop containing nucleoside triphosphate hydrolases"/>
    <property type="match status" value="1"/>
</dbReference>
<keyword evidence="3" id="KW-0347">Helicase</keyword>
<evidence type="ECO:0000259" key="5">
    <source>
        <dbReference type="PROSITE" id="PS51192"/>
    </source>
</evidence>
<evidence type="ECO:0000259" key="6">
    <source>
        <dbReference type="PROSITE" id="PS51194"/>
    </source>
</evidence>
<dbReference type="PROSITE" id="PS51192">
    <property type="entry name" value="HELICASE_ATP_BIND_1"/>
    <property type="match status" value="1"/>
</dbReference>
<evidence type="ECO:0000256" key="4">
    <source>
        <dbReference type="ARBA" id="ARBA00022840"/>
    </source>
</evidence>
<keyword evidence="8" id="KW-1185">Reference proteome</keyword>
<evidence type="ECO:0000256" key="3">
    <source>
        <dbReference type="ARBA" id="ARBA00022806"/>
    </source>
</evidence>
<sequence length="472" mass="52743">MHTHCARPWTWTTAIRAFSTTAVAESKRQALKRPNYSSLTKHLKPDGLTGRQRRNVLREKFRNAPSNSGGPYIPVKRRLEALPTVKDLSKQLANRTFDDLKLSTAVVQAVRQEILHVEARPTEIQALTIPAVMDTMRPVLCAAETGSGKTLAYLLPVVEKLKTDETKKERKLDRPRAVILVPTRELVAQVRAVCKALSHTAKFRAVAMPTTVTQRWIDRELTSPIDILIATPSRLLTSVKHNTISLAALDYLVVDEADSLFDGGWGDDVRRILKKCQKQTIVVSATLPRSVSRALDELFTDMLKITTPSLHRSLPNLKQSFVDLQPYSGNRQQALLQVLKKNIKDTKTLVFCNTINAAELLHDWMVKNAPQLGAKLLYKDADRAKILEEFGAKGSGVDVLISTDIASRGIDTTFVEHVVCYDFPKSVVDYLHRVGRTARAGRTGKATALVGRKDRMMADRIRRSIREGSIMT</sequence>
<dbReference type="EMBL" id="MCGN01000008">
    <property type="protein sequence ID" value="ORY94252.1"/>
    <property type="molecule type" value="Genomic_DNA"/>
</dbReference>
<dbReference type="SMART" id="SM00487">
    <property type="entry name" value="DEXDc"/>
    <property type="match status" value="1"/>
</dbReference>
<dbReference type="STRING" id="13706.A0A1X2H6Z9"/>
<organism evidence="7 8">
    <name type="scientific">Syncephalastrum racemosum</name>
    <name type="common">Filamentous fungus</name>
    <dbReference type="NCBI Taxonomy" id="13706"/>
    <lineage>
        <taxon>Eukaryota</taxon>
        <taxon>Fungi</taxon>
        <taxon>Fungi incertae sedis</taxon>
        <taxon>Mucoromycota</taxon>
        <taxon>Mucoromycotina</taxon>
        <taxon>Mucoromycetes</taxon>
        <taxon>Mucorales</taxon>
        <taxon>Syncephalastraceae</taxon>
        <taxon>Syncephalastrum</taxon>
    </lineage>
</organism>
<dbReference type="SMART" id="SM00490">
    <property type="entry name" value="HELICc"/>
    <property type="match status" value="1"/>
</dbReference>
<evidence type="ECO:0000256" key="1">
    <source>
        <dbReference type="ARBA" id="ARBA00022741"/>
    </source>
</evidence>
<dbReference type="InterPro" id="IPR011545">
    <property type="entry name" value="DEAD/DEAH_box_helicase_dom"/>
</dbReference>
<dbReference type="InterPro" id="IPR001650">
    <property type="entry name" value="Helicase_C-like"/>
</dbReference>
<name>A0A1X2H6Z9_SYNRA</name>
<evidence type="ECO:0000256" key="2">
    <source>
        <dbReference type="ARBA" id="ARBA00022801"/>
    </source>
</evidence>
<accession>A0A1X2H6Z9</accession>
<comment type="caution">
    <text evidence="7">The sequence shown here is derived from an EMBL/GenBank/DDBJ whole genome shotgun (WGS) entry which is preliminary data.</text>
</comment>
<dbReference type="Pfam" id="PF00270">
    <property type="entry name" value="DEAD"/>
    <property type="match status" value="1"/>
</dbReference>
<evidence type="ECO:0000313" key="8">
    <source>
        <dbReference type="Proteomes" id="UP000242180"/>
    </source>
</evidence>
<dbReference type="CDD" id="cd00268">
    <property type="entry name" value="DEADc"/>
    <property type="match status" value="1"/>
</dbReference>
<evidence type="ECO:0000313" key="7">
    <source>
        <dbReference type="EMBL" id="ORY94252.1"/>
    </source>
</evidence>
<dbReference type="AlphaFoldDB" id="A0A1X2H6Z9"/>
<dbReference type="InterPro" id="IPR014001">
    <property type="entry name" value="Helicase_ATP-bd"/>
</dbReference>
<dbReference type="Pfam" id="PF00271">
    <property type="entry name" value="Helicase_C"/>
    <property type="match status" value="1"/>
</dbReference>
<proteinExistence type="predicted"/>
<keyword evidence="2 7" id="KW-0378">Hydrolase</keyword>
<dbReference type="InterPro" id="IPR044742">
    <property type="entry name" value="DEAD/DEAH_RhlB"/>
</dbReference>
<dbReference type="OrthoDB" id="10256233at2759"/>
<dbReference type="GO" id="GO:0003676">
    <property type="term" value="F:nucleic acid binding"/>
    <property type="evidence" value="ECO:0007669"/>
    <property type="project" value="InterPro"/>
</dbReference>
<dbReference type="CDD" id="cd18787">
    <property type="entry name" value="SF2_C_DEAD"/>
    <property type="match status" value="1"/>
</dbReference>
<dbReference type="InParanoid" id="A0A1X2H6Z9"/>
<protein>
    <submittedName>
        <fullName evidence="7">P-loop containing nucleoside triphosphate hydrolase protein</fullName>
    </submittedName>
</protein>
<dbReference type="Gene3D" id="3.40.50.300">
    <property type="entry name" value="P-loop containing nucleotide triphosphate hydrolases"/>
    <property type="match status" value="2"/>
</dbReference>
<dbReference type="PANTHER" id="PTHR47960">
    <property type="entry name" value="DEAD-BOX ATP-DEPENDENT RNA HELICASE 50"/>
    <property type="match status" value="1"/>
</dbReference>
<keyword evidence="1" id="KW-0547">Nucleotide-binding</keyword>
<dbReference type="PROSITE" id="PS51194">
    <property type="entry name" value="HELICASE_CTER"/>
    <property type="match status" value="1"/>
</dbReference>
<feature type="domain" description="Helicase ATP-binding" evidence="5">
    <location>
        <begin position="130"/>
        <end position="305"/>
    </location>
</feature>
<dbReference type="GO" id="GO:0005524">
    <property type="term" value="F:ATP binding"/>
    <property type="evidence" value="ECO:0007669"/>
    <property type="project" value="UniProtKB-KW"/>
</dbReference>
<feature type="domain" description="Helicase C-terminal" evidence="6">
    <location>
        <begin position="330"/>
        <end position="472"/>
    </location>
</feature>